<dbReference type="PROSITE" id="PS50088">
    <property type="entry name" value="ANK_REPEAT"/>
    <property type="match status" value="7"/>
</dbReference>
<dbReference type="PANTHER" id="PTHR24198">
    <property type="entry name" value="ANKYRIN REPEAT AND PROTEIN KINASE DOMAIN-CONTAINING PROTEIN"/>
    <property type="match status" value="1"/>
</dbReference>
<dbReference type="OrthoDB" id="188462at2759"/>
<evidence type="ECO:0000256" key="3">
    <source>
        <dbReference type="PROSITE-ProRule" id="PRU00023"/>
    </source>
</evidence>
<keyword evidence="2 3" id="KW-0040">ANK repeat</keyword>
<dbReference type="InterPro" id="IPR002110">
    <property type="entry name" value="Ankyrin_rpt"/>
</dbReference>
<dbReference type="PROSITE" id="PS50297">
    <property type="entry name" value="ANK_REP_REGION"/>
    <property type="match status" value="6"/>
</dbReference>
<feature type="repeat" description="ANK" evidence="3">
    <location>
        <begin position="331"/>
        <end position="364"/>
    </location>
</feature>
<feature type="repeat" description="ANK" evidence="3">
    <location>
        <begin position="34"/>
        <end position="66"/>
    </location>
</feature>
<feature type="repeat" description="ANK" evidence="3">
    <location>
        <begin position="236"/>
        <end position="268"/>
    </location>
</feature>
<comment type="caution">
    <text evidence="4">The sequence shown here is derived from an EMBL/GenBank/DDBJ whole genome shotgun (WGS) entry which is preliminary data.</text>
</comment>
<sequence length="439" mass="45626">SQTTALHHAAWRGHVAIVHKLIAAGADVNAVNAWGKTPLHDASERGHGGIVRLIQEAGANPRLLSFVDSHVSFWHLTCVECESARELAEKNNHAEVLRLLDDAQQSELVKAAIAGDEMRVVDLLARGADINAADDSGATPLWSAVKYGHSRIVTHLLKAGASEFQVTTALLDIASMDNSSGSSLLTIAKRAGNETIVAELQKAMKTALFAAVAVGSVALVVSALSEGMSTDCFNESGQSLLHLAADGGHMGVVAVLLAAGASVDLPDMAGVLPLVVAESRGHAYVVRLLREALRHKCSEMGRMLLQAVRNGDEQRTIDLLTKGATVVSEPAGETLLHVAAKCNHVAVLTALLKANVIDVDTRNEAGATALFLAAASGEVDAVNTLLQADADVNLSDRDGATPLLVPVQKGHASVIGQLLRAGAGAALPTEASLSTPVLV</sequence>
<feature type="repeat" description="ANK" evidence="3">
    <location>
        <begin position="1"/>
        <end position="33"/>
    </location>
</feature>
<dbReference type="SMART" id="SM00248">
    <property type="entry name" value="ANK"/>
    <property type="match status" value="10"/>
</dbReference>
<dbReference type="EMBL" id="JNBR01000158">
    <property type="protein sequence ID" value="OQR96003.1"/>
    <property type="molecule type" value="Genomic_DNA"/>
</dbReference>
<dbReference type="Gene3D" id="1.25.40.20">
    <property type="entry name" value="Ankyrin repeat-containing domain"/>
    <property type="match status" value="4"/>
</dbReference>
<dbReference type="STRING" id="1202772.A0A1V9ZDD1"/>
<organism evidence="4 5">
    <name type="scientific">Achlya hypogyna</name>
    <name type="common">Oomycete</name>
    <name type="synonym">Protoachlya hypogyna</name>
    <dbReference type="NCBI Taxonomy" id="1202772"/>
    <lineage>
        <taxon>Eukaryota</taxon>
        <taxon>Sar</taxon>
        <taxon>Stramenopiles</taxon>
        <taxon>Oomycota</taxon>
        <taxon>Saprolegniomycetes</taxon>
        <taxon>Saprolegniales</taxon>
        <taxon>Achlyaceae</taxon>
        <taxon>Achlya</taxon>
    </lineage>
</organism>
<dbReference type="SUPFAM" id="SSF48403">
    <property type="entry name" value="Ankyrin repeat"/>
    <property type="match status" value="1"/>
</dbReference>
<keyword evidence="1" id="KW-0677">Repeat</keyword>
<reference evidence="4 5" key="1">
    <citation type="journal article" date="2014" name="Genome Biol. Evol.">
        <title>The secreted proteins of Achlya hypogyna and Thraustotheca clavata identify the ancestral oomycete secretome and reveal gene acquisitions by horizontal gene transfer.</title>
        <authorList>
            <person name="Misner I."/>
            <person name="Blouin N."/>
            <person name="Leonard G."/>
            <person name="Richards T.A."/>
            <person name="Lane C.E."/>
        </authorList>
    </citation>
    <scope>NUCLEOTIDE SEQUENCE [LARGE SCALE GENOMIC DNA]</scope>
    <source>
        <strain evidence="4 5">ATCC 48635</strain>
    </source>
</reference>
<keyword evidence="5" id="KW-1185">Reference proteome</keyword>
<accession>A0A1V9ZDD1</accession>
<evidence type="ECO:0000256" key="2">
    <source>
        <dbReference type="ARBA" id="ARBA00023043"/>
    </source>
</evidence>
<gene>
    <name evidence="4" type="ORF">ACHHYP_17336</name>
</gene>
<evidence type="ECO:0000313" key="5">
    <source>
        <dbReference type="Proteomes" id="UP000243579"/>
    </source>
</evidence>
<feature type="non-terminal residue" evidence="4">
    <location>
        <position position="1"/>
    </location>
</feature>
<dbReference type="PRINTS" id="PR01415">
    <property type="entry name" value="ANKYRIN"/>
</dbReference>
<evidence type="ECO:0000313" key="4">
    <source>
        <dbReference type="EMBL" id="OQR96003.1"/>
    </source>
</evidence>
<name>A0A1V9ZDD1_ACHHY</name>
<protein>
    <submittedName>
        <fullName evidence="4">Ankyrin-1-like</fullName>
    </submittedName>
</protein>
<feature type="repeat" description="ANK" evidence="3">
    <location>
        <begin position="365"/>
        <end position="397"/>
    </location>
</feature>
<proteinExistence type="predicted"/>
<dbReference type="Proteomes" id="UP000243579">
    <property type="component" value="Unassembled WGS sequence"/>
</dbReference>
<feature type="repeat" description="ANK" evidence="3">
    <location>
        <begin position="398"/>
        <end position="430"/>
    </location>
</feature>
<dbReference type="AlphaFoldDB" id="A0A1V9ZDD1"/>
<feature type="repeat" description="ANK" evidence="3">
    <location>
        <begin position="136"/>
        <end position="162"/>
    </location>
</feature>
<dbReference type="InterPro" id="IPR036770">
    <property type="entry name" value="Ankyrin_rpt-contain_sf"/>
</dbReference>
<evidence type="ECO:0000256" key="1">
    <source>
        <dbReference type="ARBA" id="ARBA00022737"/>
    </source>
</evidence>
<dbReference type="Pfam" id="PF12796">
    <property type="entry name" value="Ank_2"/>
    <property type="match status" value="4"/>
</dbReference>
<dbReference type="PANTHER" id="PTHR24198:SF165">
    <property type="entry name" value="ANKYRIN REPEAT-CONTAINING PROTEIN-RELATED"/>
    <property type="match status" value="1"/>
</dbReference>